<comment type="caution">
    <text evidence="2">The sequence shown here is derived from an EMBL/GenBank/DDBJ whole genome shotgun (WGS) entry which is preliminary data.</text>
</comment>
<dbReference type="PANTHER" id="PTHR42879:SF2">
    <property type="entry name" value="3-OXOACYL-[ACYL-CARRIER-PROTEIN] REDUCTASE FABG"/>
    <property type="match status" value="1"/>
</dbReference>
<dbReference type="InterPro" id="IPR002347">
    <property type="entry name" value="SDR_fam"/>
</dbReference>
<gene>
    <name evidence="2" type="ORF">ENR59_04040</name>
</gene>
<dbReference type="Gene3D" id="3.40.50.720">
    <property type="entry name" value="NAD(P)-binding Rossmann-like Domain"/>
    <property type="match status" value="1"/>
</dbReference>
<evidence type="ECO:0000313" key="2">
    <source>
        <dbReference type="EMBL" id="HGG92104.1"/>
    </source>
</evidence>
<dbReference type="Pfam" id="PF13561">
    <property type="entry name" value="adh_short_C2"/>
    <property type="match status" value="1"/>
</dbReference>
<organism evidence="2">
    <name type="scientific">Fundidesulfovibrio putealis</name>
    <dbReference type="NCBI Taxonomy" id="270496"/>
    <lineage>
        <taxon>Bacteria</taxon>
        <taxon>Pseudomonadati</taxon>
        <taxon>Thermodesulfobacteriota</taxon>
        <taxon>Desulfovibrionia</taxon>
        <taxon>Desulfovibrionales</taxon>
        <taxon>Desulfovibrionaceae</taxon>
        <taxon>Fundidesulfovibrio</taxon>
    </lineage>
</organism>
<dbReference type="PANTHER" id="PTHR42879">
    <property type="entry name" value="3-OXOACYL-(ACYL-CARRIER-PROTEIN) REDUCTASE"/>
    <property type="match status" value="1"/>
</dbReference>
<dbReference type="FunFam" id="3.40.50.720:FF:000084">
    <property type="entry name" value="Short-chain dehydrogenase reductase"/>
    <property type="match status" value="1"/>
</dbReference>
<dbReference type="PRINTS" id="PR00081">
    <property type="entry name" value="GDHRDH"/>
</dbReference>
<protein>
    <submittedName>
        <fullName evidence="2">SDR family oxidoreductase</fullName>
    </submittedName>
</protein>
<comment type="similarity">
    <text evidence="1">Belongs to the short-chain dehydrogenases/reductases (SDR) family.</text>
</comment>
<dbReference type="PRINTS" id="PR00080">
    <property type="entry name" value="SDRFAMILY"/>
</dbReference>
<evidence type="ECO:0000256" key="1">
    <source>
        <dbReference type="ARBA" id="ARBA00006484"/>
    </source>
</evidence>
<sequence>MGALSLFDLSGRRAVVTGGGSGLGAAMAQALGEAGAELVLVSRRRDVLEQTAGQLREKGIRAGHLAGDLADLDAIGGLCRTILERFGRADILVNAAGANFRLPLADTTPAQWNVQIAINLSAPFFMAQGLAPAMAQAGWGRIINLGSLQSYRAFPDSAPYGAAKCGILQLTRAIAREWSPRGVTCNAIAPGFFPTALTAPVFANPEAARRNAEQTCIGRNGLPDDIHGLAIFLASNASSYITGQSIPLDGGFTSK</sequence>
<reference evidence="2" key="1">
    <citation type="journal article" date="2020" name="mSystems">
        <title>Genome- and Community-Level Interaction Insights into Carbon Utilization and Element Cycling Functions of Hydrothermarchaeota in Hydrothermal Sediment.</title>
        <authorList>
            <person name="Zhou Z."/>
            <person name="Liu Y."/>
            <person name="Xu W."/>
            <person name="Pan J."/>
            <person name="Luo Z.H."/>
            <person name="Li M."/>
        </authorList>
    </citation>
    <scope>NUCLEOTIDE SEQUENCE [LARGE SCALE GENOMIC DNA]</scope>
    <source>
        <strain evidence="2">SpSt-413</strain>
    </source>
</reference>
<dbReference type="EMBL" id="DSRP01000276">
    <property type="protein sequence ID" value="HGG92104.1"/>
    <property type="molecule type" value="Genomic_DNA"/>
</dbReference>
<dbReference type="AlphaFoldDB" id="A0A7C3WDF0"/>
<name>A0A7C3WDF0_9BACT</name>
<accession>A0A7C3WDF0</accession>
<dbReference type="InterPro" id="IPR050259">
    <property type="entry name" value="SDR"/>
</dbReference>
<proteinExistence type="inferred from homology"/>
<dbReference type="SUPFAM" id="SSF51735">
    <property type="entry name" value="NAD(P)-binding Rossmann-fold domains"/>
    <property type="match status" value="1"/>
</dbReference>
<dbReference type="InterPro" id="IPR036291">
    <property type="entry name" value="NAD(P)-bd_dom_sf"/>
</dbReference>